<evidence type="ECO:0000259" key="1">
    <source>
        <dbReference type="Pfam" id="PF25244"/>
    </source>
</evidence>
<sequence length="305" mass="34358">MAVPIRDGRGRWTKKANTINYAKPERIIVEHNYATDSFLRSGDSTRRITSQNHNKPKGLGGYLNVQCQIVDCAFVNCVPYGKTHRIKSRKSGMPCFAVNSVGGPTKVNNILSTLIIPALDNNKLKKWNVGREKLLSQWRQNQQNKLLKMLSIWKYSKYEMDDIDIAEEETKKATESIDFVLKDLGLAVLPGASPSVKMLLKTDIQDNDWSDVEKSHQVNMSHQVYMSHQVNRRNHQIIMLKLGTLQALIACGVCTLATAENIACSGLNLNSLKKIFLRQGEDGLPNTFTWKNSEGQPRDINDTDT</sequence>
<name>A0ABY7DYU2_MYAAR</name>
<organism evidence="2 3">
    <name type="scientific">Mya arenaria</name>
    <name type="common">Soft-shell clam</name>
    <dbReference type="NCBI Taxonomy" id="6604"/>
    <lineage>
        <taxon>Eukaryota</taxon>
        <taxon>Metazoa</taxon>
        <taxon>Spiralia</taxon>
        <taxon>Lophotrochozoa</taxon>
        <taxon>Mollusca</taxon>
        <taxon>Bivalvia</taxon>
        <taxon>Autobranchia</taxon>
        <taxon>Heteroconchia</taxon>
        <taxon>Euheterodonta</taxon>
        <taxon>Imparidentia</taxon>
        <taxon>Neoheterodontei</taxon>
        <taxon>Myida</taxon>
        <taxon>Myoidea</taxon>
        <taxon>Myidae</taxon>
        <taxon>Mya</taxon>
    </lineage>
</organism>
<dbReference type="Proteomes" id="UP001164746">
    <property type="component" value="Chromosome 4"/>
</dbReference>
<dbReference type="Pfam" id="PF25244">
    <property type="entry name" value="PML_C"/>
    <property type="match status" value="1"/>
</dbReference>
<evidence type="ECO:0000313" key="2">
    <source>
        <dbReference type="EMBL" id="WAR02902.1"/>
    </source>
</evidence>
<evidence type="ECO:0000313" key="3">
    <source>
        <dbReference type="Proteomes" id="UP001164746"/>
    </source>
</evidence>
<accession>A0ABY7DYU2</accession>
<feature type="domain" description="PML C-terminal" evidence="1">
    <location>
        <begin position="243"/>
        <end position="296"/>
    </location>
</feature>
<reference evidence="2" key="1">
    <citation type="submission" date="2022-11" db="EMBL/GenBank/DDBJ databases">
        <title>Centuries of genome instability and evolution in soft-shell clam transmissible cancer (bioRxiv).</title>
        <authorList>
            <person name="Hart S.F.M."/>
            <person name="Yonemitsu M.A."/>
            <person name="Giersch R.M."/>
            <person name="Beal B.F."/>
            <person name="Arriagada G."/>
            <person name="Davis B.W."/>
            <person name="Ostrander E.A."/>
            <person name="Goff S.P."/>
            <person name="Metzger M.J."/>
        </authorList>
    </citation>
    <scope>NUCLEOTIDE SEQUENCE</scope>
    <source>
        <strain evidence="2">MELC-2E11</strain>
        <tissue evidence="2">Siphon/mantle</tissue>
    </source>
</reference>
<gene>
    <name evidence="2" type="ORF">MAR_009460</name>
</gene>
<keyword evidence="3" id="KW-1185">Reference proteome</keyword>
<dbReference type="EMBL" id="CP111015">
    <property type="protein sequence ID" value="WAR02902.1"/>
    <property type="molecule type" value="Genomic_DNA"/>
</dbReference>
<dbReference type="InterPro" id="IPR057617">
    <property type="entry name" value="PML_C"/>
</dbReference>
<protein>
    <recommendedName>
        <fullName evidence="1">PML C-terminal domain-containing protein</fullName>
    </recommendedName>
</protein>
<proteinExistence type="predicted"/>